<proteinExistence type="predicted"/>
<dbReference type="PROSITE" id="PS50142">
    <property type="entry name" value="RNASE_3_2"/>
    <property type="match status" value="1"/>
</dbReference>
<evidence type="ECO:0000256" key="1">
    <source>
        <dbReference type="ARBA" id="ARBA00022801"/>
    </source>
</evidence>
<dbReference type="PANTHER" id="PTHR14950">
    <property type="entry name" value="DICER-RELATED"/>
    <property type="match status" value="1"/>
</dbReference>
<dbReference type="AlphaFoldDB" id="A0AAE1VTL4"/>
<keyword evidence="2" id="KW-1133">Transmembrane helix</keyword>
<organism evidence="4 5">
    <name type="scientific">Anisodus tanguticus</name>
    <dbReference type="NCBI Taxonomy" id="243964"/>
    <lineage>
        <taxon>Eukaryota</taxon>
        <taxon>Viridiplantae</taxon>
        <taxon>Streptophyta</taxon>
        <taxon>Embryophyta</taxon>
        <taxon>Tracheophyta</taxon>
        <taxon>Spermatophyta</taxon>
        <taxon>Magnoliopsida</taxon>
        <taxon>eudicotyledons</taxon>
        <taxon>Gunneridae</taxon>
        <taxon>Pentapetalae</taxon>
        <taxon>asterids</taxon>
        <taxon>lamiids</taxon>
        <taxon>Solanales</taxon>
        <taxon>Solanaceae</taxon>
        <taxon>Solanoideae</taxon>
        <taxon>Hyoscyameae</taxon>
        <taxon>Anisodus</taxon>
    </lineage>
</organism>
<dbReference type="InterPro" id="IPR000999">
    <property type="entry name" value="RNase_III_dom"/>
</dbReference>
<dbReference type="GO" id="GO:0003723">
    <property type="term" value="F:RNA binding"/>
    <property type="evidence" value="ECO:0007669"/>
    <property type="project" value="TreeGrafter"/>
</dbReference>
<keyword evidence="1" id="KW-0378">Hydrolase</keyword>
<dbReference type="SMART" id="SM00535">
    <property type="entry name" value="RIBOc"/>
    <property type="match status" value="1"/>
</dbReference>
<dbReference type="CDD" id="cd00593">
    <property type="entry name" value="RIBOc"/>
    <property type="match status" value="1"/>
</dbReference>
<dbReference type="GO" id="GO:0005737">
    <property type="term" value="C:cytoplasm"/>
    <property type="evidence" value="ECO:0007669"/>
    <property type="project" value="TreeGrafter"/>
</dbReference>
<evidence type="ECO:0000313" key="4">
    <source>
        <dbReference type="EMBL" id="KAK4376346.1"/>
    </source>
</evidence>
<sequence>MATSIRAVEEILNYKFKKTELLEEALTHPSCTDSPSYQRLKFLGVLALGLAISIYVYLTYPKLNPDQLSLLGASNISIEKLAKVTVHHCLYKYVRHNTTGLDEKVKKFVMTVGQEQQAEFHGGAIKALEVLANIVESVADSVYVDCDFDLKAFLNKENAELHAALKKLSYESTGKLDIEIEPKTEIGGAKQKLNEICGRKKWPTLDTFIFYKMTSSEHYDLQTVQYAK</sequence>
<accession>A0AAE1VTL4</accession>
<evidence type="ECO:0000313" key="5">
    <source>
        <dbReference type="Proteomes" id="UP001291623"/>
    </source>
</evidence>
<evidence type="ECO:0000259" key="3">
    <source>
        <dbReference type="PROSITE" id="PS50142"/>
    </source>
</evidence>
<keyword evidence="5" id="KW-1185">Reference proteome</keyword>
<dbReference type="GO" id="GO:0004525">
    <property type="term" value="F:ribonuclease III activity"/>
    <property type="evidence" value="ECO:0007669"/>
    <property type="project" value="InterPro"/>
</dbReference>
<dbReference type="GO" id="GO:0030422">
    <property type="term" value="P:siRNA processing"/>
    <property type="evidence" value="ECO:0007669"/>
    <property type="project" value="TreeGrafter"/>
</dbReference>
<keyword evidence="2" id="KW-0472">Membrane</keyword>
<dbReference type="PANTHER" id="PTHR14950:SF49">
    <property type="entry name" value="RIBONUCLEASE 3-LIKE PROTEIN 2-RELATED"/>
    <property type="match status" value="1"/>
</dbReference>
<comment type="caution">
    <text evidence="4">The sequence shown here is derived from an EMBL/GenBank/DDBJ whole genome shotgun (WGS) entry which is preliminary data.</text>
</comment>
<feature type="domain" description="RNase III" evidence="3">
    <location>
        <begin position="5"/>
        <end position="147"/>
    </location>
</feature>
<keyword evidence="2" id="KW-0812">Transmembrane</keyword>
<protein>
    <recommendedName>
        <fullName evidence="3">RNase III domain-containing protein</fullName>
    </recommendedName>
</protein>
<dbReference type="Gene3D" id="1.10.1520.10">
    <property type="entry name" value="Ribonuclease III domain"/>
    <property type="match status" value="1"/>
</dbReference>
<dbReference type="Pfam" id="PF00636">
    <property type="entry name" value="Ribonuclease_3"/>
    <property type="match status" value="1"/>
</dbReference>
<dbReference type="InterPro" id="IPR036389">
    <property type="entry name" value="RNase_III_sf"/>
</dbReference>
<dbReference type="Proteomes" id="UP001291623">
    <property type="component" value="Unassembled WGS sequence"/>
</dbReference>
<gene>
    <name evidence="4" type="ORF">RND71_002642</name>
</gene>
<reference evidence="4" key="1">
    <citation type="submission" date="2023-12" db="EMBL/GenBank/DDBJ databases">
        <title>Genome assembly of Anisodus tanguticus.</title>
        <authorList>
            <person name="Wang Y.-J."/>
        </authorList>
    </citation>
    <scope>NUCLEOTIDE SEQUENCE</scope>
    <source>
        <strain evidence="4">KB-2021</strain>
        <tissue evidence="4">Leaf</tissue>
    </source>
</reference>
<feature type="transmembrane region" description="Helical" evidence="2">
    <location>
        <begin position="42"/>
        <end position="60"/>
    </location>
</feature>
<name>A0AAE1VTL4_9SOLA</name>
<evidence type="ECO:0000256" key="2">
    <source>
        <dbReference type="SAM" id="Phobius"/>
    </source>
</evidence>
<dbReference type="SUPFAM" id="SSF69065">
    <property type="entry name" value="RNase III domain-like"/>
    <property type="match status" value="1"/>
</dbReference>
<dbReference type="GO" id="GO:0005634">
    <property type="term" value="C:nucleus"/>
    <property type="evidence" value="ECO:0007669"/>
    <property type="project" value="TreeGrafter"/>
</dbReference>
<dbReference type="EMBL" id="JAVYJV010000002">
    <property type="protein sequence ID" value="KAK4376346.1"/>
    <property type="molecule type" value="Genomic_DNA"/>
</dbReference>